<keyword evidence="4" id="KW-1185">Reference proteome</keyword>
<dbReference type="EMBL" id="JAACJN010000023">
    <property type="protein sequence ID" value="KAF5389202.1"/>
    <property type="molecule type" value="Genomic_DNA"/>
</dbReference>
<gene>
    <name evidence="3" type="ORF">D9757_003386</name>
</gene>
<dbReference type="InterPro" id="IPR046522">
    <property type="entry name" value="DUF6699"/>
</dbReference>
<feature type="region of interest" description="Disordered" evidence="1">
    <location>
        <begin position="183"/>
        <end position="205"/>
    </location>
</feature>
<feature type="region of interest" description="Disordered" evidence="1">
    <location>
        <begin position="36"/>
        <end position="61"/>
    </location>
</feature>
<accession>A0A8H5HTD2</accession>
<comment type="caution">
    <text evidence="3">The sequence shown here is derived from an EMBL/GenBank/DDBJ whole genome shotgun (WGS) entry which is preliminary data.</text>
</comment>
<evidence type="ECO:0000313" key="4">
    <source>
        <dbReference type="Proteomes" id="UP000518752"/>
    </source>
</evidence>
<dbReference type="OrthoDB" id="3241567at2759"/>
<sequence length="480" mass="54318">MFLLYKRKCEVVLFLIYCHLFWFLLKMLSEPHRAVTFGPSSDGPPRQFRPRHRSTRPARPIMRQTKHHSLDVWSQVRPNSPTPHYMLGAQRHGHPSSVFSVAPLLSSQSRPSSHKRSSRSSHRHHASSSSSLPSRFGHKRSLSDSFKALLGSESPPLHPIKSISSPRKQRRSSISSFVFVHSPSQGHAQISPRDRNVPSPSESTHFVNPVGYPSPPPPETPFSPWNLQDLGYALPSTPHCFHTMPSSTPHNSFPKPSFHWSAATNSSDAWVQPNVYFPLPPRSERILVHSELLSTIGHTLRWNMMLPPQTARSAFSNSVLYQNMSPADSACLSTKYLLRSPACPGTAKIIVLPANNIPGLILWMQRWGPIEVYSSDLTLQTEITVHEVLQSIYEYFQERISSQDAVDVPTASRQLVARSRVKRLGFEARKMDPREWDKLPKRIDVLGLQSIFDGVGMRYTRGLDEPGWKVAELELHLRNL</sequence>
<feature type="domain" description="DUF6699" evidence="2">
    <location>
        <begin position="300"/>
        <end position="455"/>
    </location>
</feature>
<organism evidence="3 4">
    <name type="scientific">Collybiopsis confluens</name>
    <dbReference type="NCBI Taxonomy" id="2823264"/>
    <lineage>
        <taxon>Eukaryota</taxon>
        <taxon>Fungi</taxon>
        <taxon>Dikarya</taxon>
        <taxon>Basidiomycota</taxon>
        <taxon>Agaricomycotina</taxon>
        <taxon>Agaricomycetes</taxon>
        <taxon>Agaricomycetidae</taxon>
        <taxon>Agaricales</taxon>
        <taxon>Marasmiineae</taxon>
        <taxon>Omphalotaceae</taxon>
        <taxon>Collybiopsis</taxon>
    </lineage>
</organism>
<protein>
    <recommendedName>
        <fullName evidence="2">DUF6699 domain-containing protein</fullName>
    </recommendedName>
</protein>
<dbReference type="Proteomes" id="UP000518752">
    <property type="component" value="Unassembled WGS sequence"/>
</dbReference>
<proteinExistence type="predicted"/>
<name>A0A8H5HTD2_9AGAR</name>
<evidence type="ECO:0000313" key="3">
    <source>
        <dbReference type="EMBL" id="KAF5389202.1"/>
    </source>
</evidence>
<evidence type="ECO:0000256" key="1">
    <source>
        <dbReference type="SAM" id="MobiDB-lite"/>
    </source>
</evidence>
<dbReference type="Pfam" id="PF20415">
    <property type="entry name" value="DUF6699"/>
    <property type="match status" value="1"/>
</dbReference>
<reference evidence="3 4" key="1">
    <citation type="journal article" date="2020" name="ISME J.">
        <title>Uncovering the hidden diversity of litter-decomposition mechanisms in mushroom-forming fungi.</title>
        <authorList>
            <person name="Floudas D."/>
            <person name="Bentzer J."/>
            <person name="Ahren D."/>
            <person name="Johansson T."/>
            <person name="Persson P."/>
            <person name="Tunlid A."/>
        </authorList>
    </citation>
    <scope>NUCLEOTIDE SEQUENCE [LARGE SCALE GENOMIC DNA]</scope>
    <source>
        <strain evidence="3 4">CBS 406.79</strain>
    </source>
</reference>
<evidence type="ECO:0000259" key="2">
    <source>
        <dbReference type="Pfam" id="PF20415"/>
    </source>
</evidence>
<feature type="compositionally biased region" description="Basic residues" evidence="1">
    <location>
        <begin position="112"/>
        <end position="126"/>
    </location>
</feature>
<feature type="region of interest" description="Disordered" evidence="1">
    <location>
        <begin position="104"/>
        <end position="169"/>
    </location>
</feature>
<dbReference type="AlphaFoldDB" id="A0A8H5HTD2"/>